<dbReference type="InterPro" id="IPR003838">
    <property type="entry name" value="ABC3_permease_C"/>
</dbReference>
<protein>
    <submittedName>
        <fullName evidence="9">ABC transporter permease</fullName>
    </submittedName>
</protein>
<dbReference type="InterPro" id="IPR025857">
    <property type="entry name" value="MacB_PCD"/>
</dbReference>
<dbReference type="GO" id="GO:0022857">
    <property type="term" value="F:transmembrane transporter activity"/>
    <property type="evidence" value="ECO:0007669"/>
    <property type="project" value="TreeGrafter"/>
</dbReference>
<feature type="transmembrane region" description="Helical" evidence="6">
    <location>
        <begin position="21"/>
        <end position="42"/>
    </location>
</feature>
<comment type="subcellular location">
    <subcellularLocation>
        <location evidence="1">Cell membrane</location>
        <topology evidence="1">Multi-pass membrane protein</topology>
    </subcellularLocation>
</comment>
<comment type="caution">
    <text evidence="9">The sequence shown here is derived from an EMBL/GenBank/DDBJ whole genome shotgun (WGS) entry which is preliminary data.</text>
</comment>
<evidence type="ECO:0000259" key="8">
    <source>
        <dbReference type="Pfam" id="PF12704"/>
    </source>
</evidence>
<reference evidence="9 10" key="1">
    <citation type="submission" date="2019-03" db="EMBL/GenBank/DDBJ databases">
        <title>Algoriphagus aquimaris sp. nov., isolated form marine sediment in Pohang, Korea.</title>
        <authorList>
            <person name="Kim J."/>
            <person name="Yoon S.-H."/>
            <person name="Lee S.-S."/>
        </authorList>
    </citation>
    <scope>NUCLEOTIDE SEQUENCE [LARGE SCALE GENOMIC DNA]</scope>
    <source>
        <strain evidence="9 10">F21</strain>
    </source>
</reference>
<dbReference type="InterPro" id="IPR050250">
    <property type="entry name" value="Macrolide_Exporter_MacB"/>
</dbReference>
<feature type="transmembrane region" description="Helical" evidence="6">
    <location>
        <begin position="782"/>
        <end position="803"/>
    </location>
</feature>
<feature type="transmembrane region" description="Helical" evidence="6">
    <location>
        <begin position="694"/>
        <end position="716"/>
    </location>
</feature>
<feature type="domain" description="ABC3 transporter permease C-terminal" evidence="7">
    <location>
        <begin position="302"/>
        <end position="414"/>
    </location>
</feature>
<keyword evidence="10" id="KW-1185">Reference proteome</keyword>
<feature type="transmembrane region" description="Helical" evidence="6">
    <location>
        <begin position="390"/>
        <end position="416"/>
    </location>
</feature>
<feature type="domain" description="MacB-like periplasmic core" evidence="8">
    <location>
        <begin position="444"/>
        <end position="623"/>
    </location>
</feature>
<evidence type="ECO:0000256" key="2">
    <source>
        <dbReference type="ARBA" id="ARBA00022475"/>
    </source>
</evidence>
<dbReference type="EMBL" id="SMUW01000035">
    <property type="protein sequence ID" value="TDK43523.1"/>
    <property type="molecule type" value="Genomic_DNA"/>
</dbReference>
<dbReference type="AlphaFoldDB" id="A0A4R5UW70"/>
<feature type="domain" description="MacB-like periplasmic core" evidence="8">
    <location>
        <begin position="20"/>
        <end position="235"/>
    </location>
</feature>
<gene>
    <name evidence="9" type="ORF">E1898_13050</name>
</gene>
<feature type="domain" description="ABC3 transporter permease C-terminal" evidence="7">
    <location>
        <begin position="697"/>
        <end position="810"/>
    </location>
</feature>
<sequence length="817" mass="91554">MLQNYFKIALRNLRKQGFYSFINIFGLSVGVAVCMVIALFVINESSYDKHFKDGDRIYRISNKTVFGGRSSHNLYTPAALVRALPEEIPEVEAAVHFREQGPYLVKRTNDSENLLERRVIWASKDFFKVFDLEMVSGTQEGILDEPGTVAISESMAEKYFPNQEAVGESLILDNELEFRITGVYKDLPEASHFHFDFLLSAEGLQEAQGEIWFSNNFQTYFKAYEGASPEAIEEKFFPMLKKYMEPQLSLFFGEGATFDDLIAQGSSLEYILQPLHDIHLKSDLEGEFEANFSEQYVYIFVAIGLFILLIACINFMNLSTAKSASRAKEVGIRKVMGSFRIHLIRQFLMESILLSSIAFLIAIPLATLMLPFFNDLAERSLVMPVESAGFYAALFLGAIVTGLIAGSYPAFFLSAFKPVSILKGKIRMGMKSGNIRSTLVVFQFAISVILIIATITVNNQLNFIQNREIGFEKDQLITVFNTYALNDRLVGFKDRILADNSIEQATISGYLPVAGSYRSDSPWLVEGRDLADMESTVSIQNWRVDENYIPTLGMELVSGRNFSLDFPSDSSAVILNETAVKKFNFEGDPIGQKVYSQILGDGNEEVYQIRTVVGVVKDFNFQSMKESVSPVMLLYSQVPGGPVSFKFRAENTQNVIQLIEESWKEMAPGQPLTYEFMDEQFSKMYHAETRLGKVFGVFAGFAIFIACLGLFALTAFTAEQRTKEIGIRKVLGATSSGIVVLLSKEFSKLVLIAFVLASPLAWWSMTKWLEDYEYKVNLGPSIFLLAGLFVAFIAFVTISLQAFKAASSNPVKSLKSE</sequence>
<evidence type="ECO:0000256" key="5">
    <source>
        <dbReference type="ARBA" id="ARBA00023136"/>
    </source>
</evidence>
<keyword evidence="5 6" id="KW-0472">Membrane</keyword>
<dbReference type="PANTHER" id="PTHR30572:SF18">
    <property type="entry name" value="ABC-TYPE MACROLIDE FAMILY EXPORT SYSTEM PERMEASE COMPONENT 2"/>
    <property type="match status" value="1"/>
</dbReference>
<accession>A0A4R5UW70</accession>
<feature type="transmembrane region" description="Helical" evidence="6">
    <location>
        <begin position="296"/>
        <end position="318"/>
    </location>
</feature>
<dbReference type="Pfam" id="PF12704">
    <property type="entry name" value="MacB_PCD"/>
    <property type="match status" value="2"/>
</dbReference>
<keyword evidence="4 6" id="KW-1133">Transmembrane helix</keyword>
<feature type="transmembrane region" description="Helical" evidence="6">
    <location>
        <begin position="737"/>
        <end position="762"/>
    </location>
</feature>
<organism evidence="9 10">
    <name type="scientific">Algoriphagus formosus</name>
    <dbReference type="NCBI Taxonomy" id="2007308"/>
    <lineage>
        <taxon>Bacteria</taxon>
        <taxon>Pseudomonadati</taxon>
        <taxon>Bacteroidota</taxon>
        <taxon>Cytophagia</taxon>
        <taxon>Cytophagales</taxon>
        <taxon>Cyclobacteriaceae</taxon>
        <taxon>Algoriphagus</taxon>
    </lineage>
</organism>
<evidence type="ECO:0000256" key="1">
    <source>
        <dbReference type="ARBA" id="ARBA00004651"/>
    </source>
</evidence>
<dbReference type="Proteomes" id="UP000295438">
    <property type="component" value="Unassembled WGS sequence"/>
</dbReference>
<name>A0A4R5UW70_9BACT</name>
<evidence type="ECO:0000256" key="4">
    <source>
        <dbReference type="ARBA" id="ARBA00022989"/>
    </source>
</evidence>
<evidence type="ECO:0000256" key="3">
    <source>
        <dbReference type="ARBA" id="ARBA00022692"/>
    </source>
</evidence>
<feature type="transmembrane region" description="Helical" evidence="6">
    <location>
        <begin position="437"/>
        <end position="457"/>
    </location>
</feature>
<keyword evidence="2" id="KW-1003">Cell membrane</keyword>
<dbReference type="RefSeq" id="WP_133391208.1">
    <property type="nucleotide sequence ID" value="NZ_SMUW01000035.1"/>
</dbReference>
<evidence type="ECO:0000259" key="7">
    <source>
        <dbReference type="Pfam" id="PF02687"/>
    </source>
</evidence>
<dbReference type="GO" id="GO:0005886">
    <property type="term" value="C:plasma membrane"/>
    <property type="evidence" value="ECO:0007669"/>
    <property type="project" value="UniProtKB-SubCell"/>
</dbReference>
<evidence type="ECO:0000313" key="10">
    <source>
        <dbReference type="Proteomes" id="UP000295438"/>
    </source>
</evidence>
<proteinExistence type="predicted"/>
<evidence type="ECO:0000313" key="9">
    <source>
        <dbReference type="EMBL" id="TDK43523.1"/>
    </source>
</evidence>
<dbReference type="PANTHER" id="PTHR30572">
    <property type="entry name" value="MEMBRANE COMPONENT OF TRANSPORTER-RELATED"/>
    <property type="match status" value="1"/>
</dbReference>
<feature type="transmembrane region" description="Helical" evidence="6">
    <location>
        <begin position="347"/>
        <end position="370"/>
    </location>
</feature>
<keyword evidence="3 6" id="KW-0812">Transmembrane</keyword>
<evidence type="ECO:0000256" key="6">
    <source>
        <dbReference type="SAM" id="Phobius"/>
    </source>
</evidence>
<dbReference type="Pfam" id="PF02687">
    <property type="entry name" value="FtsX"/>
    <property type="match status" value="2"/>
</dbReference>